<protein>
    <submittedName>
        <fullName evidence="2">Uncharacterized protein</fullName>
    </submittedName>
</protein>
<dbReference type="AlphaFoldDB" id="A0A5N6KY40"/>
<reference evidence="2 3" key="1">
    <citation type="submission" date="2019-06" db="EMBL/GenBank/DDBJ databases">
        <title>A chromosomal-level reference genome of Carpinus fangiana (Coryloideae, Betulaceae).</title>
        <authorList>
            <person name="Yang X."/>
            <person name="Wang Z."/>
            <person name="Zhang L."/>
            <person name="Hao G."/>
            <person name="Liu J."/>
            <person name="Yang Y."/>
        </authorList>
    </citation>
    <scope>NUCLEOTIDE SEQUENCE [LARGE SCALE GENOMIC DNA]</scope>
    <source>
        <strain evidence="2">Cfa_2016G</strain>
        <tissue evidence="2">Leaf</tissue>
    </source>
</reference>
<accession>A0A5N6KY40</accession>
<keyword evidence="3" id="KW-1185">Reference proteome</keyword>
<evidence type="ECO:0000313" key="3">
    <source>
        <dbReference type="Proteomes" id="UP000327013"/>
    </source>
</evidence>
<comment type="caution">
    <text evidence="2">The sequence shown here is derived from an EMBL/GenBank/DDBJ whole genome shotgun (WGS) entry which is preliminary data.</text>
</comment>
<evidence type="ECO:0000256" key="1">
    <source>
        <dbReference type="SAM" id="MobiDB-lite"/>
    </source>
</evidence>
<feature type="region of interest" description="Disordered" evidence="1">
    <location>
        <begin position="273"/>
        <end position="308"/>
    </location>
</feature>
<proteinExistence type="predicted"/>
<dbReference type="EMBL" id="VIBQ01000016">
    <property type="protein sequence ID" value="KAB8356638.1"/>
    <property type="molecule type" value="Genomic_DNA"/>
</dbReference>
<dbReference type="Proteomes" id="UP000327013">
    <property type="component" value="Unassembled WGS sequence"/>
</dbReference>
<feature type="compositionally biased region" description="Basic and acidic residues" evidence="1">
    <location>
        <begin position="273"/>
        <end position="283"/>
    </location>
</feature>
<gene>
    <name evidence="2" type="ORF">FH972_024215</name>
</gene>
<evidence type="ECO:0000313" key="2">
    <source>
        <dbReference type="EMBL" id="KAB8356638.1"/>
    </source>
</evidence>
<sequence length="322" mass="31650">MKRRAWQGPGRGRRVGSVRERMSWKVRFLLRSLSPGFGEERWRPAGASAAVAYKYLEQGDVRCNSVTAQQQQGGDGGGLNAGALVGAAGGGGVERAGLGLADALGLVAAGGNDGGGGRAAVAKGGLEEVGDSGDILVGGAEGGGGGTDLEDEPGDLGGLEGHVLVDVGLGVVTLVGGEAVVAVLGAAEGGAEVLEQVGHQGVGPAAGLTSVGGVADELVGVGIKPVDGSGNTVLVGGGQLAGEVGGEVHGGAVDITGGEDTGNLDLGAREKNLKRNSRKRENSPDGLVLGGDGTGRSGSESKLGEVHDVGGAGRLEVYRWDE</sequence>
<name>A0A5N6KY40_9ROSI</name>
<organism evidence="2 3">
    <name type="scientific">Carpinus fangiana</name>
    <dbReference type="NCBI Taxonomy" id="176857"/>
    <lineage>
        <taxon>Eukaryota</taxon>
        <taxon>Viridiplantae</taxon>
        <taxon>Streptophyta</taxon>
        <taxon>Embryophyta</taxon>
        <taxon>Tracheophyta</taxon>
        <taxon>Spermatophyta</taxon>
        <taxon>Magnoliopsida</taxon>
        <taxon>eudicotyledons</taxon>
        <taxon>Gunneridae</taxon>
        <taxon>Pentapetalae</taxon>
        <taxon>rosids</taxon>
        <taxon>fabids</taxon>
        <taxon>Fagales</taxon>
        <taxon>Betulaceae</taxon>
        <taxon>Carpinus</taxon>
    </lineage>
</organism>